<comment type="caution">
    <text evidence="5">The sequence shown here is derived from an EMBL/GenBank/DDBJ whole genome shotgun (WGS) entry which is preliminary data.</text>
</comment>
<evidence type="ECO:0000256" key="2">
    <source>
        <dbReference type="ARBA" id="ARBA00022741"/>
    </source>
</evidence>
<protein>
    <submittedName>
        <fullName evidence="5">Acetyl-CoA synthetase alpha and beta chains</fullName>
    </submittedName>
</protein>
<dbReference type="SUPFAM" id="SSF51735">
    <property type="entry name" value="NAD(P)-binding Rossmann-fold domains"/>
    <property type="match status" value="1"/>
</dbReference>
<reference evidence="5 6" key="2">
    <citation type="submission" date="2015-01" db="EMBL/GenBank/DDBJ databases">
        <authorList>
            <consortium name="NBRP consortium"/>
            <person name="Sawabe T."/>
            <person name="Meirelles P."/>
            <person name="Feng G."/>
            <person name="Sayaka M."/>
            <person name="Hattori M."/>
            <person name="Ohkuma M."/>
        </authorList>
    </citation>
    <scope>NUCLEOTIDE SEQUENCE [LARGE SCALE GENOMIC DNA]</scope>
    <source>
        <strain evidence="6">JCM 19241</strain>
    </source>
</reference>
<dbReference type="AlphaFoldDB" id="A0A0B8QBI2"/>
<gene>
    <name evidence="5" type="ORF">JCM19241_5483</name>
</gene>
<keyword evidence="2" id="KW-0547">Nucleotide-binding</keyword>
<dbReference type="InterPro" id="IPR051538">
    <property type="entry name" value="Acyl-CoA_Synth/Transferase"/>
</dbReference>
<feature type="domain" description="CoA-binding" evidence="4">
    <location>
        <begin position="7"/>
        <end position="72"/>
    </location>
</feature>
<sequence>MGGDFTGTILPVNPKHASVAGILCYPDIQSLPVNTELAIICIEDFISEDLFQDLQNAGVKVAVVIANSVYNKQESKAAGTF</sequence>
<dbReference type="PANTHER" id="PTHR43334">
    <property type="entry name" value="ACETATE--COA LIGASE [ADP-FORMING]"/>
    <property type="match status" value="1"/>
</dbReference>
<evidence type="ECO:0000259" key="4">
    <source>
        <dbReference type="Pfam" id="PF13380"/>
    </source>
</evidence>
<dbReference type="Proteomes" id="UP000031666">
    <property type="component" value="Unassembled WGS sequence"/>
</dbReference>
<evidence type="ECO:0000256" key="1">
    <source>
        <dbReference type="ARBA" id="ARBA00022598"/>
    </source>
</evidence>
<dbReference type="InterPro" id="IPR036291">
    <property type="entry name" value="NAD(P)-bd_dom_sf"/>
</dbReference>
<dbReference type="STRING" id="1481914.JCM19241_5483"/>
<dbReference type="GO" id="GO:0016874">
    <property type="term" value="F:ligase activity"/>
    <property type="evidence" value="ECO:0007669"/>
    <property type="project" value="UniProtKB-KW"/>
</dbReference>
<dbReference type="GO" id="GO:0005524">
    <property type="term" value="F:ATP binding"/>
    <property type="evidence" value="ECO:0007669"/>
    <property type="project" value="UniProtKB-KW"/>
</dbReference>
<reference evidence="5 6" key="1">
    <citation type="submission" date="2015-01" db="EMBL/GenBank/DDBJ databases">
        <title>Vibrio sp. C94 JCM 19241 whole genome shotgun sequence.</title>
        <authorList>
            <person name="Sawabe T."/>
            <person name="Meirelles P."/>
            <person name="Feng G."/>
            <person name="Sayaka M."/>
            <person name="Hattori M."/>
            <person name="Ohkuma M."/>
        </authorList>
    </citation>
    <scope>NUCLEOTIDE SEQUENCE [LARGE SCALE GENOMIC DNA]</scope>
    <source>
        <strain evidence="6">JCM 19241</strain>
    </source>
</reference>
<organism evidence="5 6">
    <name type="scientific">Vibrio ishigakensis</name>
    <dbReference type="NCBI Taxonomy" id="1481914"/>
    <lineage>
        <taxon>Bacteria</taxon>
        <taxon>Pseudomonadati</taxon>
        <taxon>Pseudomonadota</taxon>
        <taxon>Gammaproteobacteria</taxon>
        <taxon>Vibrionales</taxon>
        <taxon>Vibrionaceae</taxon>
        <taxon>Vibrio</taxon>
    </lineage>
</organism>
<dbReference type="Pfam" id="PF13380">
    <property type="entry name" value="CoA_binding_2"/>
    <property type="match status" value="1"/>
</dbReference>
<keyword evidence="3" id="KW-0067">ATP-binding</keyword>
<dbReference type="Gene3D" id="3.40.50.720">
    <property type="entry name" value="NAD(P)-binding Rossmann-like Domain"/>
    <property type="match status" value="1"/>
</dbReference>
<keyword evidence="1" id="KW-0436">Ligase</keyword>
<dbReference type="InterPro" id="IPR003781">
    <property type="entry name" value="CoA-bd"/>
</dbReference>
<dbReference type="PANTHER" id="PTHR43334:SF1">
    <property type="entry name" value="3-HYDROXYPROPIONATE--COA LIGASE [ADP-FORMING]"/>
    <property type="match status" value="1"/>
</dbReference>
<dbReference type="EMBL" id="BBSC01000002">
    <property type="protein sequence ID" value="GAM74287.1"/>
    <property type="molecule type" value="Genomic_DNA"/>
</dbReference>
<evidence type="ECO:0000313" key="6">
    <source>
        <dbReference type="Proteomes" id="UP000031666"/>
    </source>
</evidence>
<evidence type="ECO:0000256" key="3">
    <source>
        <dbReference type="ARBA" id="ARBA00022840"/>
    </source>
</evidence>
<name>A0A0B8QBI2_9VIBR</name>
<accession>A0A0B8QBI2</accession>
<proteinExistence type="predicted"/>
<evidence type="ECO:0000313" key="5">
    <source>
        <dbReference type="EMBL" id="GAM74287.1"/>
    </source>
</evidence>